<sequence length="378" mass="38352">MTYPPDTAILVQQLDLARDPGPAAPRVAVKDCLAIAATRTGCGSAAFDDAAPEAHHSAVVEALLAAGCRIVGKANMHELAYGVTGANAHTGTPRNPRFPERIVGGSSSGSAAAVAACLVDFAIGTDTGGSIRMPAACCAVFGLKPTFGAVPRTGAVPASSSLDCIGPFARDMRRLITAMEAICPGFERPEAARDFTLGRVPTTADGDVEAALDTVLARSGAQVHAAALPSLAEAHRAGITIMAAEMAGLFGHLVGSGKLGPDIDARLAAGLKVDAAALTEAEAVRERITCEIDTALESCDALVLPTLPSVPLLLREAGDAQGALRLTELVRPFNLSGHPALTLPTLTRDGLPAGVQLVAAKGAEARLCALGLALEGAL</sequence>
<dbReference type="RefSeq" id="WP_243800599.1">
    <property type="nucleotide sequence ID" value="NZ_JALHAT010000021.1"/>
</dbReference>
<dbReference type="InterPro" id="IPR036928">
    <property type="entry name" value="AS_sf"/>
</dbReference>
<evidence type="ECO:0000259" key="1">
    <source>
        <dbReference type="Pfam" id="PF01425"/>
    </source>
</evidence>
<dbReference type="PROSITE" id="PS00571">
    <property type="entry name" value="AMIDASES"/>
    <property type="match status" value="1"/>
</dbReference>
<gene>
    <name evidence="2" type="ORF">MTR65_12325</name>
</gene>
<organism evidence="2 3">
    <name type="scientific">Novosphingobium mangrovi</name>
    <name type="common">ex Hu et al. 2023</name>
    <dbReference type="NCBI Taxonomy" id="2930094"/>
    <lineage>
        <taxon>Bacteria</taxon>
        <taxon>Pseudomonadati</taxon>
        <taxon>Pseudomonadota</taxon>
        <taxon>Alphaproteobacteria</taxon>
        <taxon>Sphingomonadales</taxon>
        <taxon>Sphingomonadaceae</taxon>
        <taxon>Novosphingobium</taxon>
    </lineage>
</organism>
<dbReference type="Gene3D" id="3.90.1300.10">
    <property type="entry name" value="Amidase signature (AS) domain"/>
    <property type="match status" value="1"/>
</dbReference>
<accession>A0ABT0AE40</accession>
<dbReference type="PANTHER" id="PTHR11895">
    <property type="entry name" value="TRANSAMIDASE"/>
    <property type="match status" value="1"/>
</dbReference>
<dbReference type="Proteomes" id="UP001162802">
    <property type="component" value="Unassembled WGS sequence"/>
</dbReference>
<comment type="caution">
    <text evidence="2">The sequence shown here is derived from an EMBL/GenBank/DDBJ whole genome shotgun (WGS) entry which is preliminary data.</text>
</comment>
<dbReference type="PANTHER" id="PTHR11895:SF151">
    <property type="entry name" value="GLUTAMYL-TRNA(GLN) AMIDOTRANSFERASE SUBUNIT A"/>
    <property type="match status" value="1"/>
</dbReference>
<dbReference type="InterPro" id="IPR020556">
    <property type="entry name" value="Amidase_CS"/>
</dbReference>
<feature type="domain" description="Amidase" evidence="1">
    <location>
        <begin position="27"/>
        <end position="368"/>
    </location>
</feature>
<evidence type="ECO:0000313" key="2">
    <source>
        <dbReference type="EMBL" id="MCJ1961471.1"/>
    </source>
</evidence>
<proteinExistence type="predicted"/>
<evidence type="ECO:0000313" key="3">
    <source>
        <dbReference type="Proteomes" id="UP001162802"/>
    </source>
</evidence>
<dbReference type="SUPFAM" id="SSF75304">
    <property type="entry name" value="Amidase signature (AS) enzymes"/>
    <property type="match status" value="1"/>
</dbReference>
<dbReference type="EMBL" id="JALHAT010000021">
    <property type="protein sequence ID" value="MCJ1961471.1"/>
    <property type="molecule type" value="Genomic_DNA"/>
</dbReference>
<keyword evidence="3" id="KW-1185">Reference proteome</keyword>
<dbReference type="InterPro" id="IPR023631">
    <property type="entry name" value="Amidase_dom"/>
</dbReference>
<name>A0ABT0AE40_9SPHN</name>
<protein>
    <submittedName>
        <fullName evidence="2">Amidase</fullName>
    </submittedName>
</protein>
<dbReference type="Pfam" id="PF01425">
    <property type="entry name" value="Amidase"/>
    <property type="match status" value="1"/>
</dbReference>
<dbReference type="InterPro" id="IPR000120">
    <property type="entry name" value="Amidase"/>
</dbReference>
<reference evidence="2" key="1">
    <citation type="submission" date="2022-03" db="EMBL/GenBank/DDBJ databases">
        <title>Identification of a novel bacterium isolated from mangrove sediments.</title>
        <authorList>
            <person name="Pan X."/>
        </authorList>
    </citation>
    <scope>NUCLEOTIDE SEQUENCE</scope>
    <source>
        <strain evidence="2">B2637</strain>
    </source>
</reference>